<organism evidence="1 2">
    <name type="scientific">Fusobacterium nucleatum subsp. polymorphum</name>
    <name type="common">Fusobacterium polymorphum</name>
    <dbReference type="NCBI Taxonomy" id="76857"/>
    <lineage>
        <taxon>Bacteria</taxon>
        <taxon>Fusobacteriati</taxon>
        <taxon>Fusobacteriota</taxon>
        <taxon>Fusobacteriia</taxon>
        <taxon>Fusobacteriales</taxon>
        <taxon>Fusobacteriaceae</taxon>
        <taxon>Fusobacterium</taxon>
    </lineage>
</organism>
<accession>A0A2C6AYT3</accession>
<dbReference type="Proteomes" id="UP000224507">
    <property type="component" value="Unassembled WGS sequence"/>
</dbReference>
<dbReference type="RefSeq" id="WP_005901456.1">
    <property type="nucleotide sequence ID" value="NZ_CP056021.1"/>
</dbReference>
<sequence length="217" mass="25688">MSNINYAGVLEYLKKYYGLSYKNPDTKGLTDEEKNNFLLIKKVSQETINEVKKIAEQCKKLYSLCSFSTIKWLDGTNTKIKKYLWLQMKYEKYKDIPISISLSVEKNFSKEKYYVSLEIKDNKSFPHLIEKYHLHLDIPKKEDMVYTTGNNELENFKILTENNLELKNKIQTGELKKVKLCVCIEGNKSFTNDYYDMKIKEAIKQIIPYYEYVISKI</sequence>
<proteinExistence type="predicted"/>
<name>A0A2C6AYT3_FUSNP</name>
<dbReference type="EMBL" id="NIRO01000002">
    <property type="protein sequence ID" value="PHI17050.1"/>
    <property type="molecule type" value="Genomic_DNA"/>
</dbReference>
<comment type="caution">
    <text evidence="1">The sequence shown here is derived from an EMBL/GenBank/DDBJ whole genome shotgun (WGS) entry which is preliminary data.</text>
</comment>
<reference evidence="1 2" key="1">
    <citation type="submission" date="2017-06" db="EMBL/GenBank/DDBJ databases">
        <title>Draft genome sequence of Fusobacterium nucleatum subsp. polymorphum KCOM 1274 (=ChDC F309).</title>
        <authorList>
            <person name="Kook J.-K."/>
            <person name="Park S.-N."/>
            <person name="Lim Y.K."/>
            <person name="Roh H."/>
        </authorList>
    </citation>
    <scope>NUCLEOTIDE SEQUENCE [LARGE SCALE GENOMIC DNA]</scope>
    <source>
        <strain evidence="2">KCOM 1274 (ChDC F309)</strain>
    </source>
</reference>
<dbReference type="AlphaFoldDB" id="A0A2C6AYT3"/>
<evidence type="ECO:0000313" key="1">
    <source>
        <dbReference type="EMBL" id="PHI17050.1"/>
    </source>
</evidence>
<evidence type="ECO:0000313" key="2">
    <source>
        <dbReference type="Proteomes" id="UP000224507"/>
    </source>
</evidence>
<protein>
    <submittedName>
        <fullName evidence="1">Uncharacterized protein</fullName>
    </submittedName>
</protein>
<gene>
    <name evidence="1" type="ORF">CBG56_02690</name>
</gene>